<evidence type="ECO:0000256" key="1">
    <source>
        <dbReference type="SAM" id="MobiDB-lite"/>
    </source>
</evidence>
<gene>
    <name evidence="2" type="ORF">GCM10009830_14110</name>
</gene>
<dbReference type="EMBL" id="BAAAQF010000005">
    <property type="protein sequence ID" value="GAA1669503.1"/>
    <property type="molecule type" value="Genomic_DNA"/>
</dbReference>
<keyword evidence="3" id="KW-1185">Reference proteome</keyword>
<comment type="caution">
    <text evidence="2">The sequence shown here is derived from an EMBL/GenBank/DDBJ whole genome shotgun (WGS) entry which is preliminary data.</text>
</comment>
<feature type="region of interest" description="Disordered" evidence="1">
    <location>
        <begin position="111"/>
        <end position="135"/>
    </location>
</feature>
<evidence type="ECO:0000313" key="2">
    <source>
        <dbReference type="EMBL" id="GAA1669503.1"/>
    </source>
</evidence>
<evidence type="ECO:0000313" key="3">
    <source>
        <dbReference type="Proteomes" id="UP001499851"/>
    </source>
</evidence>
<name>A0ABP4SGM0_9ACTN</name>
<proteinExistence type="predicted"/>
<sequence length="135" mass="14648">MGLGPAEPVHADAQQPVPYRTAVEVGVEARHRDAVEIDVGERLVIREIGEMRDLADFHLLRRIGLSRAGLCISHGHTRSNDRACPWLRIRSALRPFPLQVPFRIAPVALQTGGPPQGPGPALGVHYTPKKTSASA</sequence>
<organism evidence="2 3">
    <name type="scientific">Glycomyces endophyticus</name>
    <dbReference type="NCBI Taxonomy" id="480996"/>
    <lineage>
        <taxon>Bacteria</taxon>
        <taxon>Bacillati</taxon>
        <taxon>Actinomycetota</taxon>
        <taxon>Actinomycetes</taxon>
        <taxon>Glycomycetales</taxon>
        <taxon>Glycomycetaceae</taxon>
        <taxon>Glycomyces</taxon>
    </lineage>
</organism>
<dbReference type="Proteomes" id="UP001499851">
    <property type="component" value="Unassembled WGS sequence"/>
</dbReference>
<protein>
    <submittedName>
        <fullName evidence="2">Uncharacterized protein</fullName>
    </submittedName>
</protein>
<accession>A0ABP4SGM0</accession>
<reference evidence="3" key="1">
    <citation type="journal article" date="2019" name="Int. J. Syst. Evol. Microbiol.">
        <title>The Global Catalogue of Microorganisms (GCM) 10K type strain sequencing project: providing services to taxonomists for standard genome sequencing and annotation.</title>
        <authorList>
            <consortium name="The Broad Institute Genomics Platform"/>
            <consortium name="The Broad Institute Genome Sequencing Center for Infectious Disease"/>
            <person name="Wu L."/>
            <person name="Ma J."/>
        </authorList>
    </citation>
    <scope>NUCLEOTIDE SEQUENCE [LARGE SCALE GENOMIC DNA]</scope>
    <source>
        <strain evidence="3">JCM 16001</strain>
    </source>
</reference>